<comment type="caution">
    <text evidence="2">The sequence shown here is derived from an EMBL/GenBank/DDBJ whole genome shotgun (WGS) entry which is preliminary data.</text>
</comment>
<accession>A0A813K2D8</accession>
<reference evidence="2" key="1">
    <citation type="submission" date="2021-02" db="EMBL/GenBank/DDBJ databases">
        <authorList>
            <person name="Dougan E. K."/>
            <person name="Rhodes N."/>
            <person name="Thang M."/>
            <person name="Chan C."/>
        </authorList>
    </citation>
    <scope>NUCLEOTIDE SEQUENCE</scope>
</reference>
<feature type="region of interest" description="Disordered" evidence="1">
    <location>
        <begin position="68"/>
        <end position="96"/>
    </location>
</feature>
<dbReference type="EMBL" id="CAJNNW010027323">
    <property type="protein sequence ID" value="CAE8690797.1"/>
    <property type="molecule type" value="Genomic_DNA"/>
</dbReference>
<evidence type="ECO:0000313" key="3">
    <source>
        <dbReference type="Proteomes" id="UP000626109"/>
    </source>
</evidence>
<feature type="compositionally biased region" description="Low complexity" evidence="1">
    <location>
        <begin position="70"/>
        <end position="96"/>
    </location>
</feature>
<name>A0A813K2D8_POLGL</name>
<dbReference type="Proteomes" id="UP000626109">
    <property type="component" value="Unassembled WGS sequence"/>
</dbReference>
<evidence type="ECO:0000313" key="2">
    <source>
        <dbReference type="EMBL" id="CAE8690797.1"/>
    </source>
</evidence>
<proteinExistence type="predicted"/>
<feature type="non-terminal residue" evidence="2">
    <location>
        <position position="173"/>
    </location>
</feature>
<gene>
    <name evidence="2" type="ORF">PGLA2088_LOCUS27115</name>
</gene>
<evidence type="ECO:0000256" key="1">
    <source>
        <dbReference type="SAM" id="MobiDB-lite"/>
    </source>
</evidence>
<dbReference type="AlphaFoldDB" id="A0A813K2D8"/>
<protein>
    <submittedName>
        <fullName evidence="2">Uncharacterized protein</fullName>
    </submittedName>
</protein>
<organism evidence="2 3">
    <name type="scientific">Polarella glacialis</name>
    <name type="common">Dinoflagellate</name>
    <dbReference type="NCBI Taxonomy" id="89957"/>
    <lineage>
        <taxon>Eukaryota</taxon>
        <taxon>Sar</taxon>
        <taxon>Alveolata</taxon>
        <taxon>Dinophyceae</taxon>
        <taxon>Suessiales</taxon>
        <taxon>Suessiaceae</taxon>
        <taxon>Polarella</taxon>
    </lineage>
</organism>
<sequence>MAEVCLGPDGSVVHHVLQGRMRAQRPVEVKPLQETPHGLVVQILSLSRGVVRLCWLFDWDAVPPELSSRNTNNNNNNNNCNSNNNNNNNKNINNNNNKRSFEVIQRVRETSATVTCNTNNEDNNASKSTTTPCEKSPLELLLPVGFCYLLEVRALLSYESIDGHLWVSEASLA</sequence>